<proteinExistence type="predicted"/>
<dbReference type="Proteomes" id="UP000004416">
    <property type="component" value="Unassembled WGS sequence"/>
</dbReference>
<protein>
    <submittedName>
        <fullName evidence="1">Uncharacterized protein</fullName>
    </submittedName>
</protein>
<comment type="caution">
    <text evidence="1">The sequence shown here is derived from an EMBL/GenBank/DDBJ whole genome shotgun (WGS) entry which is preliminary data.</text>
</comment>
<dbReference type="AlphaFoldDB" id="G9XRI2"/>
<evidence type="ECO:0000313" key="2">
    <source>
        <dbReference type="Proteomes" id="UP000004416"/>
    </source>
</evidence>
<dbReference type="HOGENOM" id="CLU_2166881_0_0_9"/>
<name>G9XRI2_DESHA</name>
<dbReference type="PATRIC" id="fig|537010.4.peg.3351"/>
<reference evidence="1 2" key="1">
    <citation type="submission" date="2011-08" db="EMBL/GenBank/DDBJ databases">
        <authorList>
            <person name="Weinstock G."/>
            <person name="Sodergren E."/>
            <person name="Clifton S."/>
            <person name="Fulton L."/>
            <person name="Fulton B."/>
            <person name="Courtney L."/>
            <person name="Fronick C."/>
            <person name="Harrison M."/>
            <person name="Strong C."/>
            <person name="Farmer C."/>
            <person name="Delahaunty K."/>
            <person name="Markovic C."/>
            <person name="Hall O."/>
            <person name="Minx P."/>
            <person name="Tomlinson C."/>
            <person name="Mitreva M."/>
            <person name="Hou S."/>
            <person name="Chen J."/>
            <person name="Wollam A."/>
            <person name="Pepin K.H."/>
            <person name="Johnson M."/>
            <person name="Bhonagiri V."/>
            <person name="Zhang X."/>
            <person name="Suruliraj S."/>
            <person name="Warren W."/>
            <person name="Chinwalla A."/>
            <person name="Mardis E.R."/>
            <person name="Wilson R.K."/>
        </authorList>
    </citation>
    <scope>NUCLEOTIDE SEQUENCE [LARGE SCALE GENOMIC DNA]</scope>
    <source>
        <strain evidence="1 2">DP7</strain>
    </source>
</reference>
<organism evidence="1 2">
    <name type="scientific">Desulfitobacterium hafniense DP7</name>
    <dbReference type="NCBI Taxonomy" id="537010"/>
    <lineage>
        <taxon>Bacteria</taxon>
        <taxon>Bacillati</taxon>
        <taxon>Bacillota</taxon>
        <taxon>Clostridia</taxon>
        <taxon>Eubacteriales</taxon>
        <taxon>Desulfitobacteriaceae</taxon>
        <taxon>Desulfitobacterium</taxon>
    </lineage>
</organism>
<sequence length="110" mass="12466">MRPFASLGDVCDMHRLFMEKCHEVHSYPDLFLVTHDSNVANTMVVNNSAVSFCHIQTVNSISNPSVRVLPLQLEDTVWGTYIIQNKDSVCTRCKTQIWQLGPKFSKAPNL</sequence>
<gene>
    <name evidence="1" type="ORF">HMPREF0322_03580</name>
</gene>
<accession>G9XRI2</accession>
<dbReference type="EMBL" id="AFZX01000092">
    <property type="protein sequence ID" value="EHL05820.1"/>
    <property type="molecule type" value="Genomic_DNA"/>
</dbReference>
<evidence type="ECO:0000313" key="1">
    <source>
        <dbReference type="EMBL" id="EHL05820.1"/>
    </source>
</evidence>